<reference evidence="3" key="1">
    <citation type="submission" date="2023-03" db="EMBL/GenBank/DDBJ databases">
        <title>Massive genome expansion in bonnet fungi (Mycena s.s.) driven by repeated elements and novel gene families across ecological guilds.</title>
        <authorList>
            <consortium name="Lawrence Berkeley National Laboratory"/>
            <person name="Harder C.B."/>
            <person name="Miyauchi S."/>
            <person name="Viragh M."/>
            <person name="Kuo A."/>
            <person name="Thoen E."/>
            <person name="Andreopoulos B."/>
            <person name="Lu D."/>
            <person name="Skrede I."/>
            <person name="Drula E."/>
            <person name="Henrissat B."/>
            <person name="Morin E."/>
            <person name="Kohler A."/>
            <person name="Barry K."/>
            <person name="LaButti K."/>
            <person name="Morin E."/>
            <person name="Salamov A."/>
            <person name="Lipzen A."/>
            <person name="Mereny Z."/>
            <person name="Hegedus B."/>
            <person name="Baldrian P."/>
            <person name="Stursova M."/>
            <person name="Weitz H."/>
            <person name="Taylor A."/>
            <person name="Grigoriev I.V."/>
            <person name="Nagy L.G."/>
            <person name="Martin F."/>
            <person name="Kauserud H."/>
        </authorList>
    </citation>
    <scope>NUCLEOTIDE SEQUENCE</scope>
    <source>
        <strain evidence="3">CBHHK182m</strain>
    </source>
</reference>
<evidence type="ECO:0000313" key="3">
    <source>
        <dbReference type="EMBL" id="KAJ7713249.1"/>
    </source>
</evidence>
<feature type="compositionally biased region" description="Basic residues" evidence="1">
    <location>
        <begin position="497"/>
        <end position="516"/>
    </location>
</feature>
<evidence type="ECO:0000259" key="2">
    <source>
        <dbReference type="PROSITE" id="PS50142"/>
    </source>
</evidence>
<dbReference type="GO" id="GO:0004525">
    <property type="term" value="F:ribonuclease III activity"/>
    <property type="evidence" value="ECO:0007669"/>
    <property type="project" value="InterPro"/>
</dbReference>
<dbReference type="SUPFAM" id="SSF69065">
    <property type="entry name" value="RNase III domain-like"/>
    <property type="match status" value="2"/>
</dbReference>
<dbReference type="GO" id="GO:0006396">
    <property type="term" value="P:RNA processing"/>
    <property type="evidence" value="ECO:0007669"/>
    <property type="project" value="InterPro"/>
</dbReference>
<evidence type="ECO:0000313" key="4">
    <source>
        <dbReference type="Proteomes" id="UP001215598"/>
    </source>
</evidence>
<dbReference type="PROSITE" id="PS50142">
    <property type="entry name" value="RNASE_3_2"/>
    <property type="match status" value="1"/>
</dbReference>
<name>A0AAD7H6J8_9AGAR</name>
<dbReference type="InterPro" id="IPR000999">
    <property type="entry name" value="RNase_III_dom"/>
</dbReference>
<dbReference type="Proteomes" id="UP001215598">
    <property type="component" value="Unassembled WGS sequence"/>
</dbReference>
<dbReference type="InterPro" id="IPR036389">
    <property type="entry name" value="RNase_III_sf"/>
</dbReference>
<dbReference type="EMBL" id="JARKIB010000348">
    <property type="protein sequence ID" value="KAJ7713249.1"/>
    <property type="molecule type" value="Genomic_DNA"/>
</dbReference>
<organism evidence="3 4">
    <name type="scientific">Mycena metata</name>
    <dbReference type="NCBI Taxonomy" id="1033252"/>
    <lineage>
        <taxon>Eukaryota</taxon>
        <taxon>Fungi</taxon>
        <taxon>Dikarya</taxon>
        <taxon>Basidiomycota</taxon>
        <taxon>Agaricomycotina</taxon>
        <taxon>Agaricomycetes</taxon>
        <taxon>Agaricomycetidae</taxon>
        <taxon>Agaricales</taxon>
        <taxon>Marasmiineae</taxon>
        <taxon>Mycenaceae</taxon>
        <taxon>Mycena</taxon>
    </lineage>
</organism>
<accession>A0AAD7H6J8</accession>
<protein>
    <recommendedName>
        <fullName evidence="2">RNase III domain-containing protein</fullName>
    </recommendedName>
</protein>
<sequence>MSRQTPLQAIAHLLSDDDLLRDPIETRWKISLDSTPRKLLTQLDHEEDPPWPPLALLRDIPEFPSNYPPDIPSFTKQPRRLCTAFTSGENKALEWLGDSVIEIVLALCVYGTTTLASTPVKIDFFTKLVGKDLLGHLGLLYGMQLHDFQGRPELPAMERVCDSFEAVVGASLTTFGQSADPSITAPLNPLKGFPETFKWLGPLLDPWVKIYIVESPQTFVNSDGHKKYAQAIRRFQDVPIKQLSPVHLNAESFTPRSDPSQLSVQDVRSELGGGSGRTWVHIDASRVIFPPGYPYPPPGLAELEPAAVSAAMTDVGCHLHFGVPPNTGYHTLGLRLCKMAVTKLAYDKMCLSPAQMVIIRKECLDEPLFARLGFLLKLHRHLRVLRSENDDSHFITAHQSREAFEALVGLVYLTIGWDRLFVWLEHLFLPCMEATRDGRLRASRGAQVSREEEEKRLALKDAKRTEAAVRAELEKHRKAAAIEATKVKAQTAARARASSKKFGKTRRGAKTKTKAH</sequence>
<dbReference type="AlphaFoldDB" id="A0AAD7H6J8"/>
<evidence type="ECO:0000256" key="1">
    <source>
        <dbReference type="SAM" id="MobiDB-lite"/>
    </source>
</evidence>
<proteinExistence type="predicted"/>
<dbReference type="Gene3D" id="1.10.1520.10">
    <property type="entry name" value="Ribonuclease III domain"/>
    <property type="match status" value="2"/>
</dbReference>
<feature type="domain" description="RNase III" evidence="2">
    <location>
        <begin position="90"/>
        <end position="176"/>
    </location>
</feature>
<comment type="caution">
    <text evidence="3">The sequence shown here is derived from an EMBL/GenBank/DDBJ whole genome shotgun (WGS) entry which is preliminary data.</text>
</comment>
<gene>
    <name evidence="3" type="ORF">B0H16DRAFT_1743493</name>
</gene>
<feature type="region of interest" description="Disordered" evidence="1">
    <location>
        <begin position="490"/>
        <end position="516"/>
    </location>
</feature>
<keyword evidence="4" id="KW-1185">Reference proteome</keyword>